<dbReference type="EMBL" id="VTOX01000001">
    <property type="protein sequence ID" value="NKE64190.1"/>
    <property type="molecule type" value="Genomic_DNA"/>
</dbReference>
<dbReference type="Gene3D" id="3.40.630.30">
    <property type="match status" value="1"/>
</dbReference>
<sequence>MPNPLLLEPSPTLATARLILRTPAPGDGPQVFEAVAESLQNLRRYLASLPWVAAEPSVEASEIFCRNAHANFHARKDFPYLMLEADTARLVGVCGLHRPEWNTPKLEVGYWCRTSALGNGYVTEAVQAVCAHGFERLAAARLEILADRENLPSRRVAERCGFVLEGTLRSERRDPHGSLRDTCIYSRLRDER</sequence>
<dbReference type="PANTHER" id="PTHR43441:SF3">
    <property type="entry name" value="ACETYLTRANSFERASE"/>
    <property type="match status" value="1"/>
</dbReference>
<keyword evidence="3" id="KW-1185">Reference proteome</keyword>
<protein>
    <submittedName>
        <fullName evidence="2">GNAT family N-acetyltransferase</fullName>
    </submittedName>
</protein>
<feature type="domain" description="N-acetyltransferase" evidence="1">
    <location>
        <begin position="18"/>
        <end position="184"/>
    </location>
</feature>
<dbReference type="Proteomes" id="UP000521868">
    <property type="component" value="Unassembled WGS sequence"/>
</dbReference>
<dbReference type="PANTHER" id="PTHR43441">
    <property type="entry name" value="RIBOSOMAL-PROTEIN-SERINE ACETYLTRANSFERASE"/>
    <property type="match status" value="1"/>
</dbReference>
<accession>A0A7X6DBL6</accession>
<dbReference type="InterPro" id="IPR000182">
    <property type="entry name" value="GNAT_dom"/>
</dbReference>
<keyword evidence="2" id="KW-0808">Transferase</keyword>
<dbReference type="SUPFAM" id="SSF55729">
    <property type="entry name" value="Acyl-CoA N-acyltransferases (Nat)"/>
    <property type="match status" value="1"/>
</dbReference>
<dbReference type="GO" id="GO:0008999">
    <property type="term" value="F:protein-N-terminal-alanine acetyltransferase activity"/>
    <property type="evidence" value="ECO:0007669"/>
    <property type="project" value="TreeGrafter"/>
</dbReference>
<dbReference type="InterPro" id="IPR016181">
    <property type="entry name" value="Acyl_CoA_acyltransferase"/>
</dbReference>
<name>A0A7X6DBL6_9BURK</name>
<evidence type="ECO:0000313" key="2">
    <source>
        <dbReference type="EMBL" id="NKE64190.1"/>
    </source>
</evidence>
<evidence type="ECO:0000259" key="1">
    <source>
        <dbReference type="PROSITE" id="PS51186"/>
    </source>
</evidence>
<dbReference type="AlphaFoldDB" id="A0A7X6DBL6"/>
<gene>
    <name evidence="2" type="ORF">RAMLITH_00015</name>
</gene>
<organism evidence="2 3">
    <name type="scientific">Ramlibacter lithotrophicus</name>
    <dbReference type="NCBI Taxonomy" id="2606681"/>
    <lineage>
        <taxon>Bacteria</taxon>
        <taxon>Pseudomonadati</taxon>
        <taxon>Pseudomonadota</taxon>
        <taxon>Betaproteobacteria</taxon>
        <taxon>Burkholderiales</taxon>
        <taxon>Comamonadaceae</taxon>
        <taxon>Ramlibacter</taxon>
    </lineage>
</organism>
<comment type="caution">
    <text evidence="2">The sequence shown here is derived from an EMBL/GenBank/DDBJ whole genome shotgun (WGS) entry which is preliminary data.</text>
</comment>
<dbReference type="PROSITE" id="PS51186">
    <property type="entry name" value="GNAT"/>
    <property type="match status" value="1"/>
</dbReference>
<evidence type="ECO:0000313" key="3">
    <source>
        <dbReference type="Proteomes" id="UP000521868"/>
    </source>
</evidence>
<dbReference type="InterPro" id="IPR051908">
    <property type="entry name" value="Ribosomal_N-acetyltransferase"/>
</dbReference>
<dbReference type="Pfam" id="PF13302">
    <property type="entry name" value="Acetyltransf_3"/>
    <property type="match status" value="1"/>
</dbReference>
<dbReference type="GO" id="GO:1990189">
    <property type="term" value="F:protein N-terminal-serine acetyltransferase activity"/>
    <property type="evidence" value="ECO:0007669"/>
    <property type="project" value="TreeGrafter"/>
</dbReference>
<proteinExistence type="predicted"/>
<dbReference type="GO" id="GO:0005737">
    <property type="term" value="C:cytoplasm"/>
    <property type="evidence" value="ECO:0007669"/>
    <property type="project" value="TreeGrafter"/>
</dbReference>
<reference evidence="2 3" key="1">
    <citation type="journal article" date="2020" name="Nature">
        <title>Bacterial chemolithoautotrophy via manganese oxidation.</title>
        <authorList>
            <person name="Yu H."/>
            <person name="Leadbetter J.R."/>
        </authorList>
    </citation>
    <scope>NUCLEOTIDE SEQUENCE [LARGE SCALE GENOMIC DNA]</scope>
    <source>
        <strain evidence="2 3">RBP-1</strain>
    </source>
</reference>